<protein>
    <submittedName>
        <fullName evidence="1">Uncharacterized protein</fullName>
    </submittedName>
</protein>
<dbReference type="AlphaFoldDB" id="A0A7C5L6A4"/>
<dbReference type="Proteomes" id="UP000885792">
    <property type="component" value="Unassembled WGS sequence"/>
</dbReference>
<organism evidence="1">
    <name type="scientific">Aquifex aeolicus</name>
    <dbReference type="NCBI Taxonomy" id="63363"/>
    <lineage>
        <taxon>Bacteria</taxon>
        <taxon>Pseudomonadati</taxon>
        <taxon>Aquificota</taxon>
        <taxon>Aquificia</taxon>
        <taxon>Aquificales</taxon>
        <taxon>Aquificaceae</taxon>
        <taxon>Aquifex</taxon>
    </lineage>
</organism>
<proteinExistence type="predicted"/>
<dbReference type="EMBL" id="DRNB01000245">
    <property type="protein sequence ID" value="HHJ64591.1"/>
    <property type="molecule type" value="Genomic_DNA"/>
</dbReference>
<accession>A0A7C5L6A4</accession>
<reference evidence="1" key="1">
    <citation type="journal article" date="2020" name="mSystems">
        <title>Genome- and Community-Level Interaction Insights into Carbon Utilization and Element Cycling Functions of Hydrothermarchaeota in Hydrothermal Sediment.</title>
        <authorList>
            <person name="Zhou Z."/>
            <person name="Liu Y."/>
            <person name="Xu W."/>
            <person name="Pan J."/>
            <person name="Luo Z.H."/>
            <person name="Li M."/>
        </authorList>
    </citation>
    <scope>NUCLEOTIDE SEQUENCE [LARGE SCALE GENOMIC DNA]</scope>
    <source>
        <strain evidence="1">HyVt-501</strain>
    </source>
</reference>
<gene>
    <name evidence="1" type="ORF">ENJ61_06750</name>
</gene>
<sequence length="109" mass="13065">MIDKSELGEEVLREIAGVGGSYGVKIELCLQELERLRRAIAYLRSRILRSRKFPAFSIRLCVRLRKRFYQVRERAREQRRYLIIYREALGLVKHTEVFEIYNIESYDPV</sequence>
<evidence type="ECO:0000313" key="1">
    <source>
        <dbReference type="EMBL" id="HHJ64591.1"/>
    </source>
</evidence>
<name>A0A7C5L6A4_AQUAO</name>
<comment type="caution">
    <text evidence="1">The sequence shown here is derived from an EMBL/GenBank/DDBJ whole genome shotgun (WGS) entry which is preliminary data.</text>
</comment>